<dbReference type="CDD" id="cd09117">
    <property type="entry name" value="PLDc_Bfil_DEXD_like"/>
    <property type="match status" value="1"/>
</dbReference>
<accession>A0A1R0Y038</accession>
<name>A0A1R0Y038_9BACL</name>
<dbReference type="Pfam" id="PF09565">
    <property type="entry name" value="RE_NgoFVII"/>
    <property type="match status" value="1"/>
</dbReference>
<organism evidence="2 3">
    <name type="scientific">Paenibacillus odorifer</name>
    <dbReference type="NCBI Taxonomy" id="189426"/>
    <lineage>
        <taxon>Bacteria</taxon>
        <taxon>Bacillati</taxon>
        <taxon>Bacillota</taxon>
        <taxon>Bacilli</taxon>
        <taxon>Bacillales</taxon>
        <taxon>Paenibacillaceae</taxon>
        <taxon>Paenibacillus</taxon>
    </lineage>
</organism>
<protein>
    <recommendedName>
        <fullName evidence="1">Restriction endonuclease type II NgoFVII N-terminal domain-containing protein</fullName>
    </recommendedName>
</protein>
<dbReference type="Proteomes" id="UP000187439">
    <property type="component" value="Unassembled WGS sequence"/>
</dbReference>
<dbReference type="SUPFAM" id="SSF56024">
    <property type="entry name" value="Phospholipase D/nuclease"/>
    <property type="match status" value="1"/>
</dbReference>
<evidence type="ECO:0000313" key="3">
    <source>
        <dbReference type="Proteomes" id="UP000187439"/>
    </source>
</evidence>
<gene>
    <name evidence="2" type="ORF">BSK52_12555</name>
</gene>
<dbReference type="AlphaFoldDB" id="A0A1R0Y038"/>
<evidence type="ECO:0000313" key="2">
    <source>
        <dbReference type="EMBL" id="OMD40695.1"/>
    </source>
</evidence>
<comment type="caution">
    <text evidence="2">The sequence shown here is derived from an EMBL/GenBank/DDBJ whole genome shotgun (WGS) entry which is preliminary data.</text>
</comment>
<sequence length="442" mass="52924">MEYYWRGDKVINKFEDAIDLEYLFIATAYFSEYGLNLLKTVIDRNQLKRENVKLYLSPDFSYQKPGDLLESLHKIATVYIVDSIPFHAKVYWFHAKEKQYVIFGSSNFTAGGIEKNLEFDAIHDLVSEEDRYKFQIFFEFCESKSKTVDGSTISIYQQHDEIYQDLLENERKLKQKLLQSLHQDDPFKEEEYDIEDYYFNFEDYEVFFPRNFKQNDTYINERRDRVKEKMLNIHKHIYDKHIKKFNLYCHKDEAYICSSARPNSYNKEQVTWLGIRYGKSPKQVNYINATQNVKNSYGEDYGFQKHACLQFSITRHGFEINLYHAVEHKAHDRSYLHGELDKDPHFKDKLNREIANLKGEGFKWIIFDNQLDKEFIYVIDEEADENFSSFYNAYDLDGRESFLSCLYKWDDKGIQDMDVITQQIVTKMQKLLSLYSLIAFRV</sequence>
<dbReference type="Gene3D" id="3.30.870.10">
    <property type="entry name" value="Endonuclease Chain A"/>
    <property type="match status" value="1"/>
</dbReference>
<proteinExistence type="predicted"/>
<evidence type="ECO:0000259" key="1">
    <source>
        <dbReference type="Pfam" id="PF09565"/>
    </source>
</evidence>
<reference evidence="2 3" key="1">
    <citation type="submission" date="2016-10" db="EMBL/GenBank/DDBJ databases">
        <title>Paenibacillus species isolates.</title>
        <authorList>
            <person name="Beno S.M."/>
        </authorList>
    </citation>
    <scope>NUCLEOTIDE SEQUENCE [LARGE SCALE GENOMIC DNA]</scope>
    <source>
        <strain evidence="2 3">FSL H7-0710</strain>
    </source>
</reference>
<dbReference type="RefSeq" id="WP_076119452.1">
    <property type="nucleotide sequence ID" value="NZ_MPTC01000009.1"/>
</dbReference>
<feature type="domain" description="Restriction endonuclease type II NgoFVII N-terminal" evidence="1">
    <location>
        <begin position="73"/>
        <end position="162"/>
    </location>
</feature>
<dbReference type="OrthoDB" id="1952525at2"/>
<dbReference type="EMBL" id="MPTC01000009">
    <property type="protein sequence ID" value="OMD40695.1"/>
    <property type="molecule type" value="Genomic_DNA"/>
</dbReference>
<dbReference type="InterPro" id="IPR019065">
    <property type="entry name" value="RE_NgoFVII_N"/>
</dbReference>